<reference evidence="1 2" key="1">
    <citation type="submission" date="2015-06" db="EMBL/GenBank/DDBJ databases">
        <title>Genome sequencing project of Bacillus galactosidilyticus PL133.</title>
        <authorList>
            <person name="Gaiero J."/>
            <person name="Nicol R."/>
            <person name="Habash M."/>
        </authorList>
    </citation>
    <scope>NUCLEOTIDE SEQUENCE [LARGE SCALE GENOMIC DNA]</scope>
    <source>
        <strain evidence="1 2">PL133</strain>
    </source>
</reference>
<sequence>MFLYVAIPKTFNKGRTIKAMNASVIKSIKAMNASVIKFNAAYNGNFYDVNLNIQKVPTAKIP</sequence>
<dbReference type="Proteomes" id="UP000053881">
    <property type="component" value="Unassembled WGS sequence"/>
</dbReference>
<accession>A0A0Q9XRM9</accession>
<name>A0A0Q9XRM9_9BACI</name>
<dbReference type="AlphaFoldDB" id="A0A0Q9XRM9"/>
<comment type="caution">
    <text evidence="1">The sequence shown here is derived from an EMBL/GenBank/DDBJ whole genome shotgun (WGS) entry which is preliminary data.</text>
</comment>
<proteinExistence type="predicted"/>
<evidence type="ECO:0000313" key="1">
    <source>
        <dbReference type="EMBL" id="KRG11136.1"/>
    </source>
</evidence>
<evidence type="ECO:0000313" key="2">
    <source>
        <dbReference type="Proteomes" id="UP000053881"/>
    </source>
</evidence>
<dbReference type="EMBL" id="LGPB01000131">
    <property type="protein sequence ID" value="KRG11136.1"/>
    <property type="molecule type" value="Genomic_DNA"/>
</dbReference>
<organism evidence="1 2">
    <name type="scientific">Lederbergia galactosidilytica</name>
    <dbReference type="NCBI Taxonomy" id="217031"/>
    <lineage>
        <taxon>Bacteria</taxon>
        <taxon>Bacillati</taxon>
        <taxon>Bacillota</taxon>
        <taxon>Bacilli</taxon>
        <taxon>Bacillales</taxon>
        <taxon>Bacillaceae</taxon>
        <taxon>Lederbergia</taxon>
    </lineage>
</organism>
<protein>
    <submittedName>
        <fullName evidence="1">Uncharacterized protein</fullName>
    </submittedName>
</protein>
<gene>
    <name evidence="1" type="ORF">ACA29_19500</name>
</gene>